<evidence type="ECO:0000259" key="13">
    <source>
        <dbReference type="Pfam" id="PF07715"/>
    </source>
</evidence>
<feature type="domain" description="TonB-dependent receptor-like beta-barrel" evidence="12">
    <location>
        <begin position="457"/>
        <end position="985"/>
    </location>
</feature>
<evidence type="ECO:0000256" key="7">
    <source>
        <dbReference type="ARBA" id="ARBA00023237"/>
    </source>
</evidence>
<feature type="region of interest" description="Disordered" evidence="10">
    <location>
        <begin position="37"/>
        <end position="61"/>
    </location>
</feature>
<comment type="subcellular location">
    <subcellularLocation>
        <location evidence="1 8">Cell outer membrane</location>
        <topology evidence="1 8">Multi-pass membrane protein</topology>
    </subcellularLocation>
</comment>
<dbReference type="EMBL" id="SPDV01000002">
    <property type="protein sequence ID" value="TFI60079.1"/>
    <property type="molecule type" value="Genomic_DNA"/>
</dbReference>
<dbReference type="RefSeq" id="WP_135083265.1">
    <property type="nucleotide sequence ID" value="NZ_SPDV01000002.1"/>
</dbReference>
<gene>
    <name evidence="14" type="ORF">E2493_02205</name>
</gene>
<keyword evidence="3 8" id="KW-1134">Transmembrane beta strand</keyword>
<keyword evidence="7 8" id="KW-0998">Cell outer membrane</keyword>
<dbReference type="PANTHER" id="PTHR47234">
    <property type="match status" value="1"/>
</dbReference>
<protein>
    <submittedName>
        <fullName evidence="14">TonB-dependent receptor</fullName>
    </submittedName>
</protein>
<evidence type="ECO:0000256" key="9">
    <source>
        <dbReference type="RuleBase" id="RU003357"/>
    </source>
</evidence>
<accession>A0A4Y8ZYM0</accession>
<dbReference type="InterPro" id="IPR039426">
    <property type="entry name" value="TonB-dep_rcpt-like"/>
</dbReference>
<comment type="similarity">
    <text evidence="8 9">Belongs to the TonB-dependent receptor family.</text>
</comment>
<dbReference type="Proteomes" id="UP000298213">
    <property type="component" value="Unassembled WGS sequence"/>
</dbReference>
<keyword evidence="5 9" id="KW-0798">TonB box</keyword>
<keyword evidence="2 8" id="KW-0813">Transport</keyword>
<dbReference type="GO" id="GO:0009279">
    <property type="term" value="C:cell outer membrane"/>
    <property type="evidence" value="ECO:0007669"/>
    <property type="project" value="UniProtKB-SubCell"/>
</dbReference>
<sequence>MISQSTVGFRKAPFLAISGLAALAMASAASAQTTPSDDAAATEVATAQTTDAQPAGARTDENIVVTGTRIARDGFQAPTPLQVLNEDDIENSSPTNNIADFVNQLPALAASIRPSNSRLELSNGQAGINALNLRSLGTVRTLVLVNGRRSVGSTANGIVDVNTIPQSLVNRVEVVTGGASAAYGSDAVAGVTNFILNTEYEGLKLEADSGITQRGDGFNYSASLTGGIKFADGRARLIVAGEIAHTDGIFEVGQDRGWNHTGFVRIQNPAWPANPSAPRYLIRTEVGQANSTPGGLITASTGGLTNRLCGTYFGQGGSVNRYQYGALTFPSPTCAPTTPANASSPSLNQGGDWRINDTGRRIGLIPEEDRHGVFARLSFDVTDGIRLFAEGSYNRQETLFNAGPNLMTGLSIAASNCGSGATAPTTCNAFLYQTLGPAQLAGITGVTLATSGADLPFRGSNNEREVQRYLIGAEGDFEAFGKSARWDVYGQYGRADLHEQLINIQQTTRRGNALNAVFAPAGNPAGLPVGSIQCAINVDATTANDDPACRPLNLFGLGVADPAAIDYILGDPYRDQLLEQTVVGANLSLTPFATWAGDVSVAVGAEYRKEEIDGFVPEEFQPIFNPTTGASTSVWSVGNYRPSKGSYDVKEAYLETVVPLGFGLEFNGAIRGTDYSTSGFVTTWKAGATWQPVDDILIRVNRSRDIRAPNLNELYQAGTANTSTVTNPFFPGAGPGTGTYGANIAYLGTITGNLNLRPEKADSWNIGGVLAPRFLPGFSASVDYWRVKVKDAIDSLSADDIVNRCFEGLADFCAAITPDPNVPNRVLIARQPVNFSSILMRGLDFEAAYRARLGNGTFGIRGLATRYIENTVTTGVPGFQPLNSVGTLGVGTGTQSITPKWIYRVSATYDTDDYSLTGVARGVGDGRYDATGIECGNSCPISTNQFPTYEDNSIGGATYFDLNATFKFDAFGGRNGEFFINVTNLLDSDPILLPETGLAANSTYSDLLGRSFRFGVRMKLK</sequence>
<evidence type="ECO:0000256" key="1">
    <source>
        <dbReference type="ARBA" id="ARBA00004571"/>
    </source>
</evidence>
<dbReference type="AlphaFoldDB" id="A0A4Y8ZYM0"/>
<reference evidence="14 15" key="1">
    <citation type="submission" date="2019-03" db="EMBL/GenBank/DDBJ databases">
        <title>Genome sequence of Sphingomonas sp. 17J27-24.</title>
        <authorList>
            <person name="Kim M."/>
            <person name="Maeng S."/>
            <person name="Sathiyaraj S."/>
        </authorList>
    </citation>
    <scope>NUCLEOTIDE SEQUENCE [LARGE SCALE GENOMIC DNA]</scope>
    <source>
        <strain evidence="14 15">17J27-24</strain>
    </source>
</reference>
<dbReference type="PROSITE" id="PS52016">
    <property type="entry name" value="TONB_DEPENDENT_REC_3"/>
    <property type="match status" value="1"/>
</dbReference>
<dbReference type="SUPFAM" id="SSF56935">
    <property type="entry name" value="Porins"/>
    <property type="match status" value="1"/>
</dbReference>
<dbReference type="Gene3D" id="2.170.130.10">
    <property type="entry name" value="TonB-dependent receptor, plug domain"/>
    <property type="match status" value="1"/>
</dbReference>
<dbReference type="Pfam" id="PF07715">
    <property type="entry name" value="Plug"/>
    <property type="match status" value="1"/>
</dbReference>
<dbReference type="OrthoDB" id="7051241at2"/>
<evidence type="ECO:0000256" key="5">
    <source>
        <dbReference type="ARBA" id="ARBA00023077"/>
    </source>
</evidence>
<evidence type="ECO:0000256" key="2">
    <source>
        <dbReference type="ARBA" id="ARBA00022448"/>
    </source>
</evidence>
<dbReference type="Pfam" id="PF00593">
    <property type="entry name" value="TonB_dep_Rec_b-barrel"/>
    <property type="match status" value="1"/>
</dbReference>
<evidence type="ECO:0000256" key="11">
    <source>
        <dbReference type="SAM" id="SignalP"/>
    </source>
</evidence>
<organism evidence="14 15">
    <name type="scientific">Sphingomonas parva</name>
    <dbReference type="NCBI Taxonomy" id="2555898"/>
    <lineage>
        <taxon>Bacteria</taxon>
        <taxon>Pseudomonadati</taxon>
        <taxon>Pseudomonadota</taxon>
        <taxon>Alphaproteobacteria</taxon>
        <taxon>Sphingomonadales</taxon>
        <taxon>Sphingomonadaceae</taxon>
        <taxon>Sphingomonas</taxon>
    </lineage>
</organism>
<evidence type="ECO:0000256" key="6">
    <source>
        <dbReference type="ARBA" id="ARBA00023136"/>
    </source>
</evidence>
<feature type="domain" description="TonB-dependent receptor plug" evidence="13">
    <location>
        <begin position="76"/>
        <end position="191"/>
    </location>
</feature>
<dbReference type="InterPro" id="IPR037066">
    <property type="entry name" value="Plug_dom_sf"/>
</dbReference>
<dbReference type="InterPro" id="IPR036942">
    <property type="entry name" value="Beta-barrel_TonB_sf"/>
</dbReference>
<keyword evidence="11" id="KW-0732">Signal</keyword>
<proteinExistence type="inferred from homology"/>
<evidence type="ECO:0000313" key="15">
    <source>
        <dbReference type="Proteomes" id="UP000298213"/>
    </source>
</evidence>
<evidence type="ECO:0000256" key="8">
    <source>
        <dbReference type="PROSITE-ProRule" id="PRU01360"/>
    </source>
</evidence>
<keyword evidence="15" id="KW-1185">Reference proteome</keyword>
<feature type="signal peptide" evidence="11">
    <location>
        <begin position="1"/>
        <end position="31"/>
    </location>
</feature>
<name>A0A4Y8ZYM0_9SPHN</name>
<comment type="caution">
    <text evidence="14">The sequence shown here is derived from an EMBL/GenBank/DDBJ whole genome shotgun (WGS) entry which is preliminary data.</text>
</comment>
<feature type="compositionally biased region" description="Low complexity" evidence="10">
    <location>
        <begin position="37"/>
        <end position="52"/>
    </location>
</feature>
<evidence type="ECO:0000259" key="12">
    <source>
        <dbReference type="Pfam" id="PF00593"/>
    </source>
</evidence>
<keyword evidence="6 8" id="KW-0472">Membrane</keyword>
<evidence type="ECO:0000313" key="14">
    <source>
        <dbReference type="EMBL" id="TFI60079.1"/>
    </source>
</evidence>
<dbReference type="InterPro" id="IPR000531">
    <property type="entry name" value="Beta-barrel_TonB"/>
</dbReference>
<dbReference type="PANTHER" id="PTHR47234:SF3">
    <property type="entry name" value="SECRETIN_TONB SHORT N-TERMINAL DOMAIN-CONTAINING PROTEIN"/>
    <property type="match status" value="1"/>
</dbReference>
<evidence type="ECO:0000256" key="3">
    <source>
        <dbReference type="ARBA" id="ARBA00022452"/>
    </source>
</evidence>
<evidence type="ECO:0000256" key="4">
    <source>
        <dbReference type="ARBA" id="ARBA00022692"/>
    </source>
</evidence>
<dbReference type="Gene3D" id="2.40.170.20">
    <property type="entry name" value="TonB-dependent receptor, beta-barrel domain"/>
    <property type="match status" value="1"/>
</dbReference>
<dbReference type="InterPro" id="IPR012910">
    <property type="entry name" value="Plug_dom"/>
</dbReference>
<evidence type="ECO:0000256" key="10">
    <source>
        <dbReference type="SAM" id="MobiDB-lite"/>
    </source>
</evidence>
<keyword evidence="4 8" id="KW-0812">Transmembrane</keyword>
<feature type="chain" id="PRO_5021230381" evidence="11">
    <location>
        <begin position="32"/>
        <end position="1021"/>
    </location>
</feature>
<keyword evidence="14" id="KW-0675">Receptor</keyword>